<evidence type="ECO:0000313" key="7">
    <source>
        <dbReference type="EMBL" id="OYD50282.1"/>
    </source>
</evidence>
<evidence type="ECO:0000256" key="1">
    <source>
        <dbReference type="ARBA" id="ARBA00023015"/>
    </source>
</evidence>
<dbReference type="PANTHER" id="PTHR47506:SF6">
    <property type="entry name" value="HTH-TYPE TRANSCRIPTIONAL REPRESSOR NEMR"/>
    <property type="match status" value="1"/>
</dbReference>
<dbReference type="InterPro" id="IPR009057">
    <property type="entry name" value="Homeodomain-like_sf"/>
</dbReference>
<feature type="region of interest" description="Disordered" evidence="5">
    <location>
        <begin position="227"/>
        <end position="248"/>
    </location>
</feature>
<proteinExistence type="predicted"/>
<organism evidence="7 8">
    <name type="scientific">Acidovorax kalamii</name>
    <dbReference type="NCBI Taxonomy" id="2004485"/>
    <lineage>
        <taxon>Bacteria</taxon>
        <taxon>Pseudomonadati</taxon>
        <taxon>Pseudomonadota</taxon>
        <taxon>Betaproteobacteria</taxon>
        <taxon>Burkholderiales</taxon>
        <taxon>Comamonadaceae</taxon>
        <taxon>Acidovorax</taxon>
    </lineage>
</organism>
<evidence type="ECO:0000259" key="6">
    <source>
        <dbReference type="PROSITE" id="PS50977"/>
    </source>
</evidence>
<dbReference type="InterPro" id="IPR036271">
    <property type="entry name" value="Tet_transcr_reg_TetR-rel_C_sf"/>
</dbReference>
<dbReference type="Proteomes" id="UP000215441">
    <property type="component" value="Unassembled WGS sequence"/>
</dbReference>
<dbReference type="Pfam" id="PF00440">
    <property type="entry name" value="TetR_N"/>
    <property type="match status" value="1"/>
</dbReference>
<feature type="domain" description="HTH tetR-type" evidence="6">
    <location>
        <begin position="28"/>
        <end position="88"/>
    </location>
</feature>
<dbReference type="GO" id="GO:0003677">
    <property type="term" value="F:DNA binding"/>
    <property type="evidence" value="ECO:0007669"/>
    <property type="project" value="UniProtKB-UniRule"/>
</dbReference>
<dbReference type="InterPro" id="IPR001647">
    <property type="entry name" value="HTH_TetR"/>
</dbReference>
<sequence>MPATSESSQASRSPRARSSTGRALQKGQQTKAAIVEAALGLATHIGLEGLSIGALADVTGMSKSGVFAHFGSREELQISVIREYHTRFEQEVFYPAMSAPRGVARLSALFDNWMKRTSIEIDSGCIYISGAVEFDDRTGPVRDALASSVLTWHAAMRRAIEQCKVLEELRADTNAEQMLFEIHGLILALHYEARFLQTPGSMARAVQGFHNILARYSATQPGASAEAAPVAAAAKRRKVSNQTTTSKE</sequence>
<evidence type="ECO:0000256" key="5">
    <source>
        <dbReference type="SAM" id="MobiDB-lite"/>
    </source>
</evidence>
<keyword evidence="2 4" id="KW-0238">DNA-binding</keyword>
<dbReference type="AlphaFoldDB" id="A0A235EMP2"/>
<keyword evidence="8" id="KW-1185">Reference proteome</keyword>
<keyword evidence="3" id="KW-0804">Transcription</keyword>
<reference evidence="7 8" key="1">
    <citation type="submission" date="2017-07" db="EMBL/GenBank/DDBJ databases">
        <title>Acidovorax KNDSW TSA 6 genome sequence and assembly.</title>
        <authorList>
            <person name="Mayilraj S."/>
        </authorList>
    </citation>
    <scope>NUCLEOTIDE SEQUENCE [LARGE SCALE GENOMIC DNA]</scope>
    <source>
        <strain evidence="7 8">KNDSW-TSA6</strain>
    </source>
</reference>
<evidence type="ECO:0000256" key="4">
    <source>
        <dbReference type="PROSITE-ProRule" id="PRU00335"/>
    </source>
</evidence>
<dbReference type="Gene3D" id="1.10.357.10">
    <property type="entry name" value="Tetracycline Repressor, domain 2"/>
    <property type="match status" value="1"/>
</dbReference>
<name>A0A235EMP2_9BURK</name>
<dbReference type="Gene3D" id="1.10.10.60">
    <property type="entry name" value="Homeodomain-like"/>
    <property type="match status" value="1"/>
</dbReference>
<gene>
    <name evidence="7" type="ORF">CBY09_09455</name>
</gene>
<dbReference type="EMBL" id="NOIG01000006">
    <property type="protein sequence ID" value="OYD50282.1"/>
    <property type="molecule type" value="Genomic_DNA"/>
</dbReference>
<comment type="caution">
    <text evidence="7">The sequence shown here is derived from an EMBL/GenBank/DDBJ whole genome shotgun (WGS) entry which is preliminary data.</text>
</comment>
<dbReference type="Pfam" id="PF16925">
    <property type="entry name" value="TetR_C_13"/>
    <property type="match status" value="1"/>
</dbReference>
<feature type="compositionally biased region" description="Low complexity" evidence="5">
    <location>
        <begin position="1"/>
        <end position="23"/>
    </location>
</feature>
<dbReference type="SUPFAM" id="SSF46689">
    <property type="entry name" value="Homeodomain-like"/>
    <property type="match status" value="1"/>
</dbReference>
<dbReference type="SUPFAM" id="SSF48498">
    <property type="entry name" value="Tetracyclin repressor-like, C-terminal domain"/>
    <property type="match status" value="1"/>
</dbReference>
<protein>
    <submittedName>
        <fullName evidence="7">TetR family transcriptional regulator</fullName>
    </submittedName>
</protein>
<evidence type="ECO:0000256" key="3">
    <source>
        <dbReference type="ARBA" id="ARBA00023163"/>
    </source>
</evidence>
<dbReference type="PANTHER" id="PTHR47506">
    <property type="entry name" value="TRANSCRIPTIONAL REGULATORY PROTEIN"/>
    <property type="match status" value="1"/>
</dbReference>
<dbReference type="InterPro" id="IPR011075">
    <property type="entry name" value="TetR_C"/>
</dbReference>
<dbReference type="RefSeq" id="WP_094288845.1">
    <property type="nucleotide sequence ID" value="NZ_NOIG01000006.1"/>
</dbReference>
<feature type="DNA-binding region" description="H-T-H motif" evidence="4">
    <location>
        <begin position="51"/>
        <end position="70"/>
    </location>
</feature>
<evidence type="ECO:0000256" key="2">
    <source>
        <dbReference type="ARBA" id="ARBA00023125"/>
    </source>
</evidence>
<dbReference type="PROSITE" id="PS50977">
    <property type="entry name" value="HTH_TETR_2"/>
    <property type="match status" value="1"/>
</dbReference>
<accession>A0A235EMP2</accession>
<keyword evidence="1" id="KW-0805">Transcription regulation</keyword>
<feature type="region of interest" description="Disordered" evidence="5">
    <location>
        <begin position="1"/>
        <end position="27"/>
    </location>
</feature>
<dbReference type="OrthoDB" id="326421at2"/>
<evidence type="ECO:0000313" key="8">
    <source>
        <dbReference type="Proteomes" id="UP000215441"/>
    </source>
</evidence>